<proteinExistence type="inferred from homology"/>
<sequence>MSLAFAPPLQADGLRIRECLIEPSASVAIGAPSEGLLEAVLVERGDVVRRGQPLARLTADLEAITLRIAETRAASRTSIESGRQRVEYFGAQRRRSAQLRERQLVAVEDLERTRTEEVLARAELEMAELESQLAVLEAERSRILLDYREVRSPVDGVVLSRQMHPGEYVNEQSSLMQLVTLDPLHVEAFLPIDRFTEVEPGMVLTVETPAPFAGTHAAEVAIVDRVFDAASGTFGVRLTLDNADLALPAGIRCSLLLPPE</sequence>
<dbReference type="GO" id="GO:1990281">
    <property type="term" value="C:efflux pump complex"/>
    <property type="evidence" value="ECO:0007669"/>
    <property type="project" value="TreeGrafter"/>
</dbReference>
<dbReference type="PANTHER" id="PTHR30469:SF15">
    <property type="entry name" value="HLYD FAMILY OF SECRETION PROTEINS"/>
    <property type="match status" value="1"/>
</dbReference>
<dbReference type="Gene3D" id="2.40.30.170">
    <property type="match status" value="1"/>
</dbReference>
<evidence type="ECO:0000313" key="4">
    <source>
        <dbReference type="EMBL" id="MBB3329597.1"/>
    </source>
</evidence>
<dbReference type="AlphaFoldDB" id="A0A7W5K1G1"/>
<comment type="caution">
    <text evidence="4">The sequence shown here is derived from an EMBL/GenBank/DDBJ whole genome shotgun (WGS) entry which is preliminary data.</text>
</comment>
<dbReference type="EMBL" id="JACHZF010000003">
    <property type="protein sequence ID" value="MBB3329597.1"/>
    <property type="molecule type" value="Genomic_DNA"/>
</dbReference>
<evidence type="ECO:0000256" key="2">
    <source>
        <dbReference type="SAM" id="Coils"/>
    </source>
</evidence>
<dbReference type="Gene3D" id="2.40.50.100">
    <property type="match status" value="1"/>
</dbReference>
<keyword evidence="2" id="KW-0175">Coiled coil</keyword>
<feature type="coiled-coil region" evidence="2">
    <location>
        <begin position="110"/>
        <end position="146"/>
    </location>
</feature>
<feature type="domain" description="CzcB-like barrel-sandwich hybrid" evidence="3">
    <location>
        <begin position="28"/>
        <end position="178"/>
    </location>
</feature>
<evidence type="ECO:0000313" key="5">
    <source>
        <dbReference type="Proteomes" id="UP000553442"/>
    </source>
</evidence>
<dbReference type="Proteomes" id="UP000553442">
    <property type="component" value="Unassembled WGS sequence"/>
</dbReference>
<dbReference type="GO" id="GO:0015562">
    <property type="term" value="F:efflux transmembrane transporter activity"/>
    <property type="evidence" value="ECO:0007669"/>
    <property type="project" value="TreeGrafter"/>
</dbReference>
<name>A0A7W5K1G1_9GAMM</name>
<evidence type="ECO:0000259" key="3">
    <source>
        <dbReference type="Pfam" id="PF25973"/>
    </source>
</evidence>
<dbReference type="RefSeq" id="WP_183329687.1">
    <property type="nucleotide sequence ID" value="NZ_JACHZF010000003.1"/>
</dbReference>
<comment type="similarity">
    <text evidence="1">Belongs to the membrane fusion protein (MFP) (TC 8.A.1) family.</text>
</comment>
<gene>
    <name evidence="4" type="ORF">BDK63_000437</name>
</gene>
<protein>
    <submittedName>
        <fullName evidence="4">RND family efflux transporter MFP subunit</fullName>
    </submittedName>
</protein>
<dbReference type="InterPro" id="IPR058647">
    <property type="entry name" value="BSH_CzcB-like"/>
</dbReference>
<organism evidence="4 5">
    <name type="scientific">Halomonas campaniensis</name>
    <dbReference type="NCBI Taxonomy" id="213554"/>
    <lineage>
        <taxon>Bacteria</taxon>
        <taxon>Pseudomonadati</taxon>
        <taxon>Pseudomonadota</taxon>
        <taxon>Gammaproteobacteria</taxon>
        <taxon>Oceanospirillales</taxon>
        <taxon>Halomonadaceae</taxon>
        <taxon>Halomonas</taxon>
    </lineage>
</organism>
<dbReference type="PANTHER" id="PTHR30469">
    <property type="entry name" value="MULTIDRUG RESISTANCE PROTEIN MDTA"/>
    <property type="match status" value="1"/>
</dbReference>
<dbReference type="Pfam" id="PF25973">
    <property type="entry name" value="BSH_CzcB"/>
    <property type="match status" value="1"/>
</dbReference>
<keyword evidence="5" id="KW-1185">Reference proteome</keyword>
<reference evidence="4 5" key="1">
    <citation type="submission" date="2020-08" db="EMBL/GenBank/DDBJ databases">
        <title>Genomic Encyclopedia of Archaeal and Bacterial Type Strains, Phase II (KMG-II): from individual species to whole genera.</title>
        <authorList>
            <person name="Goeker M."/>
        </authorList>
    </citation>
    <scope>NUCLEOTIDE SEQUENCE [LARGE SCALE GENOMIC DNA]</scope>
    <source>
        <strain evidence="4 5">5AG</strain>
    </source>
</reference>
<dbReference type="NCBIfam" id="TIGR01730">
    <property type="entry name" value="RND_mfp"/>
    <property type="match status" value="1"/>
</dbReference>
<dbReference type="InterPro" id="IPR006143">
    <property type="entry name" value="RND_pump_MFP"/>
</dbReference>
<dbReference type="Gene3D" id="1.10.287.470">
    <property type="entry name" value="Helix hairpin bin"/>
    <property type="match status" value="1"/>
</dbReference>
<dbReference type="SUPFAM" id="SSF111369">
    <property type="entry name" value="HlyD-like secretion proteins"/>
    <property type="match status" value="1"/>
</dbReference>
<evidence type="ECO:0000256" key="1">
    <source>
        <dbReference type="ARBA" id="ARBA00009477"/>
    </source>
</evidence>
<accession>A0A7W5K1G1</accession>